<evidence type="ECO:0000256" key="2">
    <source>
        <dbReference type="ARBA" id="ARBA00022737"/>
    </source>
</evidence>
<dbReference type="SUPFAM" id="SSF50998">
    <property type="entry name" value="Quinoprotein alcohol dehydrogenase-like"/>
    <property type="match status" value="1"/>
</dbReference>
<keyword evidence="5" id="KW-1185">Reference proteome</keyword>
<dbReference type="SUPFAM" id="SSF50969">
    <property type="entry name" value="YVTN repeat-like/Quinoprotein amine dehydrogenase"/>
    <property type="match status" value="1"/>
</dbReference>
<dbReference type="EMBL" id="QLMJ01000011">
    <property type="protein sequence ID" value="RAK34538.1"/>
    <property type="molecule type" value="Genomic_DNA"/>
</dbReference>
<name>A0A327Z819_9ACTN</name>
<dbReference type="PROSITE" id="PS00678">
    <property type="entry name" value="WD_REPEATS_1"/>
    <property type="match status" value="1"/>
</dbReference>
<evidence type="ECO:0000256" key="1">
    <source>
        <dbReference type="ARBA" id="ARBA00022574"/>
    </source>
</evidence>
<evidence type="ECO:0000313" key="4">
    <source>
        <dbReference type="EMBL" id="RAK34538.1"/>
    </source>
</evidence>
<protein>
    <submittedName>
        <fullName evidence="4">WD40 repeat protein</fullName>
    </submittedName>
</protein>
<dbReference type="PROSITE" id="PS50082">
    <property type="entry name" value="WD_REPEATS_2"/>
    <property type="match status" value="2"/>
</dbReference>
<keyword evidence="2" id="KW-0677">Repeat</keyword>
<dbReference type="RefSeq" id="WP_181557947.1">
    <property type="nucleotide sequence ID" value="NZ_JACHWI010000011.1"/>
</dbReference>
<dbReference type="InterPro" id="IPR019775">
    <property type="entry name" value="WD40_repeat_CS"/>
</dbReference>
<accession>A0A327Z819</accession>
<dbReference type="PANTHER" id="PTHR19848:SF7">
    <property type="entry name" value="F-BOX AND WD-40 DOMAIN PROTEIN 7"/>
    <property type="match status" value="1"/>
</dbReference>
<dbReference type="Pfam" id="PF00400">
    <property type="entry name" value="WD40"/>
    <property type="match status" value="3"/>
</dbReference>
<dbReference type="PANTHER" id="PTHR19848">
    <property type="entry name" value="WD40 REPEAT PROTEIN"/>
    <property type="match status" value="1"/>
</dbReference>
<dbReference type="InterPro" id="IPR020472">
    <property type="entry name" value="WD40_PAC1"/>
</dbReference>
<sequence length="561" mass="57496">MSCLTVLEAGGPHAIIVRGPALEVIDLVAGVSAGTIPTGLAGISAVAAAELDGRPIAICVANGRLHVFDLASGDGVDVTFAGTAPEVITAGVLAGRPTLIGGAGTELRRWDIATGAEVGGPLAVHRAQISALALAGDSIVVSADVDGVIHQSDLTSGEEAGAPIDRPGDLIASIAAAEIDGTIVIVTTDGRKAVLPSTSLDEVDALAATVLHGRPVLVTHGLDESVRTHDLPDGAPIGTPWADETVSITTVAVGHAGGRPFVISGDGDGTLRRWDLTTLTPAGEKINGHTSWVRAIATTELDGRTVAVTAGDRSLRTWDLATGAPAGDPIDTRYPATVLAAADWQERTIAVCLHGDGRTRAWDLATGELAAGPLDEWAGARAFAQVDDVIYAVTEDHPYDEATGEYDVDEIALRAWDLAEGNVIGTPMAGGGAGGSVTWPPVAVARVDGRMVVISGAGRDGELRVWDMAAGELMFRRAGHDGQLTAVAATVHEGRLIVVTGGEDGTLRIGENEAGLRLTGHTGRITSVAIDGTQVVSGSEDGTVRVWDLLTGDLKARLRAR</sequence>
<dbReference type="AlphaFoldDB" id="A0A327Z819"/>
<gene>
    <name evidence="4" type="ORF">B0I29_111137</name>
</gene>
<evidence type="ECO:0000256" key="3">
    <source>
        <dbReference type="PROSITE-ProRule" id="PRU00221"/>
    </source>
</evidence>
<comment type="caution">
    <text evidence="4">The sequence shown here is derived from an EMBL/GenBank/DDBJ whole genome shotgun (WGS) entry which is preliminary data.</text>
</comment>
<dbReference type="PROSITE" id="PS50294">
    <property type="entry name" value="WD_REPEATS_REGION"/>
    <property type="match status" value="1"/>
</dbReference>
<dbReference type="Proteomes" id="UP000249341">
    <property type="component" value="Unassembled WGS sequence"/>
</dbReference>
<dbReference type="InterPro" id="IPR015943">
    <property type="entry name" value="WD40/YVTN_repeat-like_dom_sf"/>
</dbReference>
<proteinExistence type="predicted"/>
<reference evidence="4 5" key="1">
    <citation type="submission" date="2018-06" db="EMBL/GenBank/DDBJ databases">
        <title>Genomic Encyclopedia of Type Strains, Phase III (KMG-III): the genomes of soil and plant-associated and newly described type strains.</title>
        <authorList>
            <person name="Whitman W."/>
        </authorList>
    </citation>
    <scope>NUCLEOTIDE SEQUENCE [LARGE SCALE GENOMIC DNA]</scope>
    <source>
        <strain evidence="4 5">CGMCC 4.7090</strain>
    </source>
</reference>
<feature type="repeat" description="WD" evidence="3">
    <location>
        <begin position="286"/>
        <end position="328"/>
    </location>
</feature>
<feature type="repeat" description="WD" evidence="3">
    <location>
        <begin position="518"/>
        <end position="557"/>
    </location>
</feature>
<evidence type="ECO:0000313" key="5">
    <source>
        <dbReference type="Proteomes" id="UP000249341"/>
    </source>
</evidence>
<dbReference type="Gene3D" id="2.130.10.10">
    <property type="entry name" value="YVTN repeat-like/Quinoprotein amine dehydrogenase"/>
    <property type="match status" value="3"/>
</dbReference>
<keyword evidence="1 3" id="KW-0853">WD repeat</keyword>
<dbReference type="InterPro" id="IPR011047">
    <property type="entry name" value="Quinoprotein_ADH-like_sf"/>
</dbReference>
<dbReference type="PRINTS" id="PR00320">
    <property type="entry name" value="GPROTEINBRPT"/>
</dbReference>
<dbReference type="InterPro" id="IPR011044">
    <property type="entry name" value="Quino_amine_DH_bsu"/>
</dbReference>
<dbReference type="InterPro" id="IPR001680">
    <property type="entry name" value="WD40_rpt"/>
</dbReference>
<dbReference type="SMART" id="SM00320">
    <property type="entry name" value="WD40"/>
    <property type="match status" value="6"/>
</dbReference>
<organism evidence="4 5">
    <name type="scientific">Actinoplanes lutulentus</name>
    <dbReference type="NCBI Taxonomy" id="1287878"/>
    <lineage>
        <taxon>Bacteria</taxon>
        <taxon>Bacillati</taxon>
        <taxon>Actinomycetota</taxon>
        <taxon>Actinomycetes</taxon>
        <taxon>Micromonosporales</taxon>
        <taxon>Micromonosporaceae</taxon>
        <taxon>Actinoplanes</taxon>
    </lineage>
</organism>